<name>L1JIU0_GUITC</name>
<reference evidence="4 6" key="1">
    <citation type="journal article" date="2012" name="Nature">
        <title>Algal genomes reveal evolutionary mosaicism and the fate of nucleomorphs.</title>
        <authorList>
            <consortium name="DOE Joint Genome Institute"/>
            <person name="Curtis B.A."/>
            <person name="Tanifuji G."/>
            <person name="Burki F."/>
            <person name="Gruber A."/>
            <person name="Irimia M."/>
            <person name="Maruyama S."/>
            <person name="Arias M.C."/>
            <person name="Ball S.G."/>
            <person name="Gile G.H."/>
            <person name="Hirakawa Y."/>
            <person name="Hopkins J.F."/>
            <person name="Kuo A."/>
            <person name="Rensing S.A."/>
            <person name="Schmutz J."/>
            <person name="Symeonidi A."/>
            <person name="Elias M."/>
            <person name="Eveleigh R.J."/>
            <person name="Herman E.K."/>
            <person name="Klute M.J."/>
            <person name="Nakayama T."/>
            <person name="Obornik M."/>
            <person name="Reyes-Prieto A."/>
            <person name="Armbrust E.V."/>
            <person name="Aves S.J."/>
            <person name="Beiko R.G."/>
            <person name="Coutinho P."/>
            <person name="Dacks J.B."/>
            <person name="Durnford D.G."/>
            <person name="Fast N.M."/>
            <person name="Green B.R."/>
            <person name="Grisdale C.J."/>
            <person name="Hempel F."/>
            <person name="Henrissat B."/>
            <person name="Hoppner M.P."/>
            <person name="Ishida K."/>
            <person name="Kim E."/>
            <person name="Koreny L."/>
            <person name="Kroth P.G."/>
            <person name="Liu Y."/>
            <person name="Malik S.B."/>
            <person name="Maier U.G."/>
            <person name="McRose D."/>
            <person name="Mock T."/>
            <person name="Neilson J.A."/>
            <person name="Onodera N.T."/>
            <person name="Poole A.M."/>
            <person name="Pritham E.J."/>
            <person name="Richards T.A."/>
            <person name="Rocap G."/>
            <person name="Roy S.W."/>
            <person name="Sarai C."/>
            <person name="Schaack S."/>
            <person name="Shirato S."/>
            <person name="Slamovits C.H."/>
            <person name="Spencer D.F."/>
            <person name="Suzuki S."/>
            <person name="Worden A.Z."/>
            <person name="Zauner S."/>
            <person name="Barry K."/>
            <person name="Bell C."/>
            <person name="Bharti A.K."/>
            <person name="Crow J.A."/>
            <person name="Grimwood J."/>
            <person name="Kramer R."/>
            <person name="Lindquist E."/>
            <person name="Lucas S."/>
            <person name="Salamov A."/>
            <person name="McFadden G.I."/>
            <person name="Lane C.E."/>
            <person name="Keeling P.J."/>
            <person name="Gray M.W."/>
            <person name="Grigoriev I.V."/>
            <person name="Archibald J.M."/>
        </authorList>
    </citation>
    <scope>NUCLEOTIDE SEQUENCE</scope>
    <source>
        <strain evidence="4 6">CCMP2712</strain>
    </source>
</reference>
<reference evidence="6" key="2">
    <citation type="submission" date="2012-11" db="EMBL/GenBank/DDBJ databases">
        <authorList>
            <person name="Kuo A."/>
            <person name="Curtis B.A."/>
            <person name="Tanifuji G."/>
            <person name="Burki F."/>
            <person name="Gruber A."/>
            <person name="Irimia M."/>
            <person name="Maruyama S."/>
            <person name="Arias M.C."/>
            <person name="Ball S.G."/>
            <person name="Gile G.H."/>
            <person name="Hirakawa Y."/>
            <person name="Hopkins J.F."/>
            <person name="Rensing S.A."/>
            <person name="Schmutz J."/>
            <person name="Symeonidi A."/>
            <person name="Elias M."/>
            <person name="Eveleigh R.J."/>
            <person name="Herman E.K."/>
            <person name="Klute M.J."/>
            <person name="Nakayama T."/>
            <person name="Obornik M."/>
            <person name="Reyes-Prieto A."/>
            <person name="Armbrust E.V."/>
            <person name="Aves S.J."/>
            <person name="Beiko R.G."/>
            <person name="Coutinho P."/>
            <person name="Dacks J.B."/>
            <person name="Durnford D.G."/>
            <person name="Fast N.M."/>
            <person name="Green B.R."/>
            <person name="Grisdale C."/>
            <person name="Hempe F."/>
            <person name="Henrissat B."/>
            <person name="Hoppner M.P."/>
            <person name="Ishida K.-I."/>
            <person name="Kim E."/>
            <person name="Koreny L."/>
            <person name="Kroth P.G."/>
            <person name="Liu Y."/>
            <person name="Malik S.-B."/>
            <person name="Maier U.G."/>
            <person name="McRose D."/>
            <person name="Mock T."/>
            <person name="Neilson J.A."/>
            <person name="Onodera N.T."/>
            <person name="Poole A.M."/>
            <person name="Pritham E.J."/>
            <person name="Richards T.A."/>
            <person name="Rocap G."/>
            <person name="Roy S.W."/>
            <person name="Sarai C."/>
            <person name="Schaack S."/>
            <person name="Shirato S."/>
            <person name="Slamovits C.H."/>
            <person name="Spencer D.F."/>
            <person name="Suzuki S."/>
            <person name="Worden A.Z."/>
            <person name="Zauner S."/>
            <person name="Barry K."/>
            <person name="Bell C."/>
            <person name="Bharti A.K."/>
            <person name="Crow J.A."/>
            <person name="Grimwood J."/>
            <person name="Kramer R."/>
            <person name="Lindquist E."/>
            <person name="Lucas S."/>
            <person name="Salamov A."/>
            <person name="McFadden G.I."/>
            <person name="Lane C.E."/>
            <person name="Keeling P.J."/>
            <person name="Gray M.W."/>
            <person name="Grigoriev I.V."/>
            <person name="Archibald J.M."/>
        </authorList>
    </citation>
    <scope>NUCLEOTIDE SEQUENCE</scope>
    <source>
        <strain evidence="6">CCMP2712</strain>
    </source>
</reference>
<evidence type="ECO:0000256" key="1">
    <source>
        <dbReference type="ARBA" id="ARBA00022803"/>
    </source>
</evidence>
<proteinExistence type="inferred from homology"/>
<dbReference type="HOGENOM" id="CLU_235713_0_0_1"/>
<feature type="region of interest" description="Disordered" evidence="3">
    <location>
        <begin position="1673"/>
        <end position="1721"/>
    </location>
</feature>
<feature type="compositionally biased region" description="Polar residues" evidence="3">
    <location>
        <begin position="36"/>
        <end position="45"/>
    </location>
</feature>
<dbReference type="GeneID" id="17305059"/>
<sequence length="1906" mass="215506">MNDLHTLDTLPHLLGLKGGGPGLEWIEQRFQQVFSSISPRPTGSKSNRDKDEDGHSKIFKSGVIPPRELFDKKFESYVEGASTPSWAMKNKFLSNVMGKNETGQQSQAPAQGLKTMNKECVSPETESISSLESAFQHQPQGDLSFIPTSCDTQNVVSHVLPKLEDSVSTNIDLGPSLGVESLMLENSIKGENSLKPRIEIPGLAACVREPCIAERMLSYALDRFPTSPDINCIYADFHYFVKENSDFAIELYRKGLHRSPDHLPSVSGLAIAIAESMCNKLQIKANEFTNASSYEELKFICETWLCYQTDDASSMYAYSMWLQYEYSDISTSEKVLRRVIELCHDEEHNMHPHSICESTREWILCRESKWVLVRALCDLAVLVNSTAHDLSQAETLIRDALLIDSNHSKAHYLLGCLLQYDVSRSEESERSFRNAIQICPTNHRALCNLANLVYRWKGDQYEAERLFLSALRLDPEDSESLQSYAILLDQGIGDYKGAMEMCERALAIDPFHVPTLACYARILQDEMQDHARAENIYKQILSVDLQCVDVLYNYGRLLLEVKGDWPAAERMYRRALQANPRHIPTLCNLGLLLEEYHRDFEGAEFHYKTALEVDANDQAALYNYGVLLQNVKCDYDAAEEIYKRLLRLEPQDKQTLHVYANLLFDVKKNIPEAEELYTRAIKINDTDPALLCDYGRLLHSVGRNLEAEEKYRRVLRMDENHEIALRNYASLLHDDLQNYDQAELLYKKILSNSPSTTSKASAFCNLARLLQDVRRDYDSAESLYLQAIKYGVMDFRSMHSYAVLLDDIRGRYSEATIFYRKMMRHNPEVGARELYAIARKKKETGDIQTAIEVLSFILEEKSFFENSQILQEIANLTLLRHDYKDASQFYVRSMRKDPSAVASVSRVALDFQNQKNHLAALELYKGILEVKQDDSLVCLRLGQVLFALHEEGRVPADSSHLEYTNFLRRALELDPNLCDHVYILGVKLEAKEDFLQAVALYRMNAIASEYAHSKSLVQAAMILHHKLHSNEEAGFMYEKAVMSGVQESKFFLSYGKYNEKFAMNNTLAMECYRAAELIEPTNIDTLISIARMATQTHPYVSREYISRAIVLYSDERLLETGSEFHMDSFLAQLLIELSRVSKILGDIDHAEEILLQVLDAYPLHTEAMTEMALLLREMGQDAHLQEILVSRLVELNVNNSAVWCLHGKLLMNKAVSENSTQNGIRDALCAFNQALDLKPNDVDALFEVAALSAWEGNHEKAVTLLERILVEDPLQHKAMVAYTSMVTENHCEHAASIIQEALKRDRQNYDARKLSAKILLLQGRLLPAFIEVQGLMTDKPSDIEVVNFFKAIQIDFARIFLAVKDCFMKLCLQYCCCQILFMQHSFEPPHDGFLSLDLQVEDSTMAFVNAQESPWRLKQKNDISFIQSSMLERNADSYHSSQIKNSRNGTGSHTSPCLLQINAMEGFEEPALFDLNTPCDLKSRPFIVATPVDVDRGLPEDEKLQEWQSAQSDASVGQDLQDETVPADMVDEHLTPTLGAEIDSDQAFNSEKDESATRNSDSMWKESEGQQDLIASYNHGGSENTMKTDETTQAMFSDDDFQTILCSDTISCAVSSQNVHPATQPDKADAYGDSSIETLHVDNVNAENSFKPASSHKSPITIRCIQNGFIDEFRKPRMKENPTSNTYSFSSESFGSHSRLSGETDSPSDSNSDDGGSMSVYDADQVMPLSKSPSVAPETPRWKLVAQQKAFEREQKRSEEKELSPELDGISTLFQSPPTWSARQFTEITVAKAAHGSRSSAKKSRLISPRRPRPVTASFVSTPLIKDHNQNGFVNRIPASWKAETAQTEEFSPSGTQVQDVPMKHLQIMDSMFTALRGVAFRSRTSRAEKFKIYDSTNRVVGVGCK</sequence>
<evidence type="ECO:0000256" key="3">
    <source>
        <dbReference type="SAM" id="MobiDB-lite"/>
    </source>
</evidence>
<feature type="region of interest" description="Disordered" evidence="3">
    <location>
        <begin position="1543"/>
        <end position="1565"/>
    </location>
</feature>
<evidence type="ECO:0000313" key="4">
    <source>
        <dbReference type="EMBL" id="EKX48232.1"/>
    </source>
</evidence>
<dbReference type="InterPro" id="IPR003107">
    <property type="entry name" value="HAT"/>
</dbReference>
<dbReference type="PANTHER" id="PTHR12558:SF13">
    <property type="entry name" value="CELL DIVISION CYCLE PROTEIN 27 HOMOLOG"/>
    <property type="match status" value="1"/>
</dbReference>
<feature type="compositionally biased region" description="Basic and acidic residues" evidence="3">
    <location>
        <begin position="46"/>
        <end position="56"/>
    </location>
</feature>
<dbReference type="EnsemblProtists" id="EKX48232">
    <property type="protein sequence ID" value="EKX48232"/>
    <property type="gene ID" value="GUITHDRAFT_105840"/>
</dbReference>
<dbReference type="Proteomes" id="UP000011087">
    <property type="component" value="Unassembled WGS sequence"/>
</dbReference>
<dbReference type="RefSeq" id="XP_005835212.1">
    <property type="nucleotide sequence ID" value="XM_005835155.1"/>
</dbReference>
<dbReference type="InterPro" id="IPR011990">
    <property type="entry name" value="TPR-like_helical_dom_sf"/>
</dbReference>
<evidence type="ECO:0000313" key="5">
    <source>
        <dbReference type="EnsemblProtists" id="EKX48232"/>
    </source>
</evidence>
<feature type="region of interest" description="Disordered" evidence="3">
    <location>
        <begin position="1793"/>
        <end position="1813"/>
    </location>
</feature>
<dbReference type="SMART" id="SM00028">
    <property type="entry name" value="TPR"/>
    <property type="match status" value="15"/>
</dbReference>
<dbReference type="PaxDb" id="55529-EKX48232"/>
<gene>
    <name evidence="4" type="ORF">GUITHDRAFT_105840</name>
</gene>
<keyword evidence="1" id="KW-0802">TPR repeat</keyword>
<dbReference type="EMBL" id="JH992986">
    <property type="protein sequence ID" value="EKX48232.1"/>
    <property type="molecule type" value="Genomic_DNA"/>
</dbReference>
<dbReference type="Gene3D" id="1.25.40.10">
    <property type="entry name" value="Tetratricopeptide repeat domain"/>
    <property type="match status" value="5"/>
</dbReference>
<protein>
    <submittedName>
        <fullName evidence="4 5">Uncharacterized protein</fullName>
    </submittedName>
</protein>
<dbReference type="eggNOG" id="KOG4626">
    <property type="taxonomic scope" value="Eukaryota"/>
</dbReference>
<feature type="compositionally biased region" description="Basic residues" evidence="3">
    <location>
        <begin position="1800"/>
        <end position="1813"/>
    </location>
</feature>
<dbReference type="SUPFAM" id="SSF48452">
    <property type="entry name" value="TPR-like"/>
    <property type="match status" value="4"/>
</dbReference>
<feature type="compositionally biased region" description="Low complexity" evidence="3">
    <location>
        <begin position="1684"/>
        <end position="1719"/>
    </location>
</feature>
<dbReference type="SMART" id="SM00386">
    <property type="entry name" value="HAT"/>
    <property type="match status" value="9"/>
</dbReference>
<dbReference type="GO" id="GO:0006396">
    <property type="term" value="P:RNA processing"/>
    <property type="evidence" value="ECO:0007669"/>
    <property type="project" value="InterPro"/>
</dbReference>
<organism evidence="4">
    <name type="scientific">Guillardia theta (strain CCMP2712)</name>
    <name type="common">Cryptophyte</name>
    <dbReference type="NCBI Taxonomy" id="905079"/>
    <lineage>
        <taxon>Eukaryota</taxon>
        <taxon>Cryptophyceae</taxon>
        <taxon>Pyrenomonadales</taxon>
        <taxon>Geminigeraceae</taxon>
        <taxon>Guillardia</taxon>
    </lineage>
</organism>
<dbReference type="Pfam" id="PF13432">
    <property type="entry name" value="TPR_16"/>
    <property type="match status" value="3"/>
</dbReference>
<evidence type="ECO:0000313" key="6">
    <source>
        <dbReference type="Proteomes" id="UP000011087"/>
    </source>
</evidence>
<accession>L1JIU0</accession>
<evidence type="ECO:0000256" key="2">
    <source>
        <dbReference type="ARBA" id="ARBA00038210"/>
    </source>
</evidence>
<comment type="similarity">
    <text evidence="2">Belongs to the APC3/CDC27 family.</text>
</comment>
<dbReference type="KEGG" id="gtt:GUITHDRAFT_105840"/>
<reference evidence="5" key="3">
    <citation type="submission" date="2016-03" db="UniProtKB">
        <authorList>
            <consortium name="EnsemblProtists"/>
        </authorList>
    </citation>
    <scope>IDENTIFICATION</scope>
</reference>
<feature type="region of interest" description="Disordered" evidence="3">
    <location>
        <begin position="36"/>
        <end position="59"/>
    </location>
</feature>
<dbReference type="OrthoDB" id="439046at2759"/>
<keyword evidence="6" id="KW-1185">Reference proteome</keyword>
<dbReference type="InterPro" id="IPR019734">
    <property type="entry name" value="TPR_rpt"/>
</dbReference>
<dbReference type="PANTHER" id="PTHR12558">
    <property type="entry name" value="CELL DIVISION CYCLE 16,23,27"/>
    <property type="match status" value="1"/>
</dbReference>